<sequence length="178" mass="20800">MPYSYYLKSDILLFYYNEIKKSGSTETDVDNFYNNFLRLYFPMEENYGIEQESRPLKELGVNQRTNFTVRYIKNGILKKVILLEDKLSGKETSASEWRNALNQVVRYATLVRAEDVQNSNEILYLIVNMGTYLRFYQINPGNTDGVDFGPTEGKIFELAADEEEVHTHFSTLRNLTHH</sequence>
<organism evidence="1 2">
    <name type="scientific">Melanomma pulvis-pyrius CBS 109.77</name>
    <dbReference type="NCBI Taxonomy" id="1314802"/>
    <lineage>
        <taxon>Eukaryota</taxon>
        <taxon>Fungi</taxon>
        <taxon>Dikarya</taxon>
        <taxon>Ascomycota</taxon>
        <taxon>Pezizomycotina</taxon>
        <taxon>Dothideomycetes</taxon>
        <taxon>Pleosporomycetidae</taxon>
        <taxon>Pleosporales</taxon>
        <taxon>Melanommataceae</taxon>
        <taxon>Melanomma</taxon>
    </lineage>
</organism>
<name>A0A6A6XAE0_9PLEO</name>
<reference evidence="1" key="1">
    <citation type="journal article" date="2020" name="Stud. Mycol.">
        <title>101 Dothideomycetes genomes: a test case for predicting lifestyles and emergence of pathogens.</title>
        <authorList>
            <person name="Haridas S."/>
            <person name="Albert R."/>
            <person name="Binder M."/>
            <person name="Bloem J."/>
            <person name="Labutti K."/>
            <person name="Salamov A."/>
            <person name="Andreopoulos B."/>
            <person name="Baker S."/>
            <person name="Barry K."/>
            <person name="Bills G."/>
            <person name="Bluhm B."/>
            <person name="Cannon C."/>
            <person name="Castanera R."/>
            <person name="Culley D."/>
            <person name="Daum C."/>
            <person name="Ezra D."/>
            <person name="Gonzalez J."/>
            <person name="Henrissat B."/>
            <person name="Kuo A."/>
            <person name="Liang C."/>
            <person name="Lipzen A."/>
            <person name="Lutzoni F."/>
            <person name="Magnuson J."/>
            <person name="Mondo S."/>
            <person name="Nolan M."/>
            <person name="Ohm R."/>
            <person name="Pangilinan J."/>
            <person name="Park H.-J."/>
            <person name="Ramirez L."/>
            <person name="Alfaro M."/>
            <person name="Sun H."/>
            <person name="Tritt A."/>
            <person name="Yoshinaga Y."/>
            <person name="Zwiers L.-H."/>
            <person name="Turgeon B."/>
            <person name="Goodwin S."/>
            <person name="Spatafora J."/>
            <person name="Crous P."/>
            <person name="Grigoriev I."/>
        </authorList>
    </citation>
    <scope>NUCLEOTIDE SEQUENCE</scope>
    <source>
        <strain evidence="1">CBS 109.77</strain>
    </source>
</reference>
<accession>A0A6A6XAE0</accession>
<evidence type="ECO:0000313" key="2">
    <source>
        <dbReference type="Proteomes" id="UP000799757"/>
    </source>
</evidence>
<dbReference type="AlphaFoldDB" id="A0A6A6XAE0"/>
<keyword evidence="2" id="KW-1185">Reference proteome</keyword>
<gene>
    <name evidence="1" type="ORF">K505DRAFT_362020</name>
</gene>
<dbReference type="Proteomes" id="UP000799757">
    <property type="component" value="Unassembled WGS sequence"/>
</dbReference>
<dbReference type="OrthoDB" id="3756882at2759"/>
<proteinExistence type="predicted"/>
<dbReference type="EMBL" id="MU001929">
    <property type="protein sequence ID" value="KAF2793399.1"/>
    <property type="molecule type" value="Genomic_DNA"/>
</dbReference>
<protein>
    <submittedName>
        <fullName evidence="1">Uncharacterized protein</fullName>
    </submittedName>
</protein>
<evidence type="ECO:0000313" key="1">
    <source>
        <dbReference type="EMBL" id="KAF2793399.1"/>
    </source>
</evidence>